<dbReference type="PANTHER" id="PTHR12213">
    <property type="entry name" value="CORRINOID ADENOSYLTRANSFERASE"/>
    <property type="match status" value="1"/>
</dbReference>
<evidence type="ECO:0000256" key="2">
    <source>
        <dbReference type="ARBA" id="ARBA00022490"/>
    </source>
</evidence>
<dbReference type="FunFam" id="1.20.1200.10:FF:000003">
    <property type="entry name" value="ATP:cob(I)alamin adenosyltransferase"/>
    <property type="match status" value="1"/>
</dbReference>
<evidence type="ECO:0000256" key="4">
    <source>
        <dbReference type="ARBA" id="ARBA00022741"/>
    </source>
</evidence>
<keyword evidence="4" id="KW-0547">Nucleotide-binding</keyword>
<dbReference type="AlphaFoldDB" id="A0A3B1DD45"/>
<evidence type="ECO:0000259" key="6">
    <source>
        <dbReference type="Pfam" id="PF01923"/>
    </source>
</evidence>
<organism evidence="7">
    <name type="scientific">hydrothermal vent metagenome</name>
    <dbReference type="NCBI Taxonomy" id="652676"/>
    <lineage>
        <taxon>unclassified sequences</taxon>
        <taxon>metagenomes</taxon>
        <taxon>ecological metagenomes</taxon>
    </lineage>
</organism>
<gene>
    <name evidence="7" type="ORF">MNBD_PLANCTO02-3132</name>
</gene>
<name>A0A3B1DD45_9ZZZZ</name>
<evidence type="ECO:0000313" key="7">
    <source>
        <dbReference type="EMBL" id="VAX40746.1"/>
    </source>
</evidence>
<evidence type="ECO:0000256" key="1">
    <source>
        <dbReference type="ARBA" id="ARBA00004496"/>
    </source>
</evidence>
<sequence>MVHLNKIYTKGGDHGETSLGSGERVAKNHPRIIAYGGVDELNSLIGIVLTTELSDSIKKQLAQVQNDLFDLGADLCVPETEENPEHPPLRVTAKQVERLEEWIDTINENLQALQSFILPGGSIASAYLHLGRTVCRRVEANLIALMQIETINEQVLMYLNRLSDYLFVLARKTNNNGTDDVLWVPGGE</sequence>
<protein>
    <submittedName>
        <fullName evidence="7">ATP:Cob(I)alamin adenosyltransferase</fullName>
        <ecNumber evidence="7">2.5.1.17</ecNumber>
    </submittedName>
</protein>
<keyword evidence="3 7" id="KW-0808">Transferase</keyword>
<dbReference type="InterPro" id="IPR016030">
    <property type="entry name" value="CblAdoTrfase-like"/>
</dbReference>
<dbReference type="InterPro" id="IPR036451">
    <property type="entry name" value="CblAdoTrfase-like_sf"/>
</dbReference>
<dbReference type="SUPFAM" id="SSF89028">
    <property type="entry name" value="Cobalamin adenosyltransferase-like"/>
    <property type="match status" value="1"/>
</dbReference>
<dbReference type="Gene3D" id="1.20.1200.10">
    <property type="entry name" value="Cobalamin adenosyltransferase-like"/>
    <property type="match status" value="1"/>
</dbReference>
<keyword evidence="5" id="KW-0067">ATP-binding</keyword>
<proteinExistence type="predicted"/>
<dbReference type="EMBL" id="UOGL01000478">
    <property type="protein sequence ID" value="VAX40746.1"/>
    <property type="molecule type" value="Genomic_DNA"/>
</dbReference>
<comment type="subcellular location">
    <subcellularLocation>
        <location evidence="1">Cytoplasm</location>
    </subcellularLocation>
</comment>
<accession>A0A3B1DD45</accession>
<evidence type="ECO:0000256" key="3">
    <source>
        <dbReference type="ARBA" id="ARBA00022679"/>
    </source>
</evidence>
<dbReference type="EC" id="2.5.1.17" evidence="7"/>
<dbReference type="GO" id="GO:0005524">
    <property type="term" value="F:ATP binding"/>
    <property type="evidence" value="ECO:0007669"/>
    <property type="project" value="UniProtKB-KW"/>
</dbReference>
<keyword evidence="2" id="KW-0963">Cytoplasm</keyword>
<dbReference type="PANTHER" id="PTHR12213:SF0">
    <property type="entry name" value="CORRINOID ADENOSYLTRANSFERASE MMAB"/>
    <property type="match status" value="1"/>
</dbReference>
<dbReference type="NCBIfam" id="TIGR00636">
    <property type="entry name" value="PduO_Nterm"/>
    <property type="match status" value="1"/>
</dbReference>
<dbReference type="GO" id="GO:0008817">
    <property type="term" value="F:corrinoid adenosyltransferase activity"/>
    <property type="evidence" value="ECO:0007669"/>
    <property type="project" value="UniProtKB-EC"/>
</dbReference>
<dbReference type="InterPro" id="IPR029499">
    <property type="entry name" value="PduO-typ"/>
</dbReference>
<dbReference type="GO" id="GO:0005737">
    <property type="term" value="C:cytoplasm"/>
    <property type="evidence" value="ECO:0007669"/>
    <property type="project" value="UniProtKB-SubCell"/>
</dbReference>
<evidence type="ECO:0000256" key="5">
    <source>
        <dbReference type="ARBA" id="ARBA00022840"/>
    </source>
</evidence>
<reference evidence="7" key="1">
    <citation type="submission" date="2018-06" db="EMBL/GenBank/DDBJ databases">
        <authorList>
            <person name="Zhirakovskaya E."/>
        </authorList>
    </citation>
    <scope>NUCLEOTIDE SEQUENCE</scope>
</reference>
<feature type="domain" description="Cobalamin adenosyltransferase-like" evidence="6">
    <location>
        <begin position="7"/>
        <end position="172"/>
    </location>
</feature>
<dbReference type="Pfam" id="PF01923">
    <property type="entry name" value="Cob_adeno_trans"/>
    <property type="match status" value="1"/>
</dbReference>